<keyword evidence="5 12" id="KW-0963">Cytoplasm</keyword>
<keyword evidence="8 12" id="KW-0808">Transferase</keyword>
<organism evidence="15 16">
    <name type="scientific">Devosia salina</name>
    <dbReference type="NCBI Taxonomy" id="2860336"/>
    <lineage>
        <taxon>Bacteria</taxon>
        <taxon>Pseudomonadati</taxon>
        <taxon>Pseudomonadota</taxon>
        <taxon>Alphaproteobacteria</taxon>
        <taxon>Hyphomicrobiales</taxon>
        <taxon>Devosiaceae</taxon>
        <taxon>Devosia</taxon>
    </lineage>
</organism>
<name>A0ABX8WKK2_9HYPH</name>
<evidence type="ECO:0000256" key="12">
    <source>
        <dbReference type="PIRNR" id="PIRNR015601"/>
    </source>
</evidence>
<dbReference type="Pfam" id="PF20260">
    <property type="entry name" value="PUA_4"/>
    <property type="match status" value="1"/>
</dbReference>
<dbReference type="SUPFAM" id="SSF88697">
    <property type="entry name" value="PUA domain-like"/>
    <property type="match status" value="1"/>
</dbReference>
<dbReference type="Gene3D" id="2.40.240.20">
    <property type="entry name" value="Hypothetical PUA domain-like, domain 1"/>
    <property type="match status" value="1"/>
</dbReference>
<evidence type="ECO:0000256" key="6">
    <source>
        <dbReference type="ARBA" id="ARBA00022552"/>
    </source>
</evidence>
<evidence type="ECO:0000256" key="3">
    <source>
        <dbReference type="ARBA" id="ARBA00012328"/>
    </source>
</evidence>
<comment type="subcellular location">
    <subcellularLocation>
        <location evidence="1 12">Cytoplasm</location>
    </subcellularLocation>
</comment>
<feature type="domain" description="Ribosomal RNA small subunit methyltransferase E PUA-like" evidence="14">
    <location>
        <begin position="26"/>
        <end position="70"/>
    </location>
</feature>
<sequence length="249" mass="26982">MPRSHASLPRLYVEFDLAAGTSLTLGKDQSLYLAAVLRKAVGDDVVLFNGRDGAWLCRLTSDSKKSVTLETIERIAPQTPPSDLWYGFAPLKSERLDYVIQKAVEMGVGTIQPVMTQFTQLHRLKPERLSANAIEAAEQCEVLNVPTIAPEVGLGPLLESWSDVHGDRKLIFADEGEASSSPVAALEQLRGQRIGLIIGPEGGFSPAEREKLHALPFVIPISLGPRILRADTAAVAALAVIQAIIGDWR</sequence>
<evidence type="ECO:0000256" key="2">
    <source>
        <dbReference type="ARBA" id="ARBA00005528"/>
    </source>
</evidence>
<dbReference type="InterPro" id="IPR046887">
    <property type="entry name" value="RsmE_PUA-like"/>
</dbReference>
<dbReference type="PANTHER" id="PTHR30027:SF3">
    <property type="entry name" value="16S RRNA (URACIL(1498)-N(3))-METHYLTRANSFERASE"/>
    <property type="match status" value="1"/>
</dbReference>
<dbReference type="Gene3D" id="3.40.1280.10">
    <property type="match status" value="1"/>
</dbReference>
<proteinExistence type="inferred from homology"/>
<evidence type="ECO:0000259" key="14">
    <source>
        <dbReference type="Pfam" id="PF20260"/>
    </source>
</evidence>
<dbReference type="RefSeq" id="WP_220305996.1">
    <property type="nucleotide sequence ID" value="NZ_CP080590.1"/>
</dbReference>
<evidence type="ECO:0000256" key="5">
    <source>
        <dbReference type="ARBA" id="ARBA00022490"/>
    </source>
</evidence>
<evidence type="ECO:0000256" key="9">
    <source>
        <dbReference type="ARBA" id="ARBA00022691"/>
    </source>
</evidence>
<dbReference type="Proteomes" id="UP000825799">
    <property type="component" value="Chromosome"/>
</dbReference>
<dbReference type="Pfam" id="PF04452">
    <property type="entry name" value="Methyltrans_RNA"/>
    <property type="match status" value="1"/>
</dbReference>
<dbReference type="SUPFAM" id="SSF75217">
    <property type="entry name" value="alpha/beta knot"/>
    <property type="match status" value="1"/>
</dbReference>
<dbReference type="GO" id="GO:0008168">
    <property type="term" value="F:methyltransferase activity"/>
    <property type="evidence" value="ECO:0007669"/>
    <property type="project" value="UniProtKB-KW"/>
</dbReference>
<accession>A0ABX8WKK2</accession>
<dbReference type="InterPro" id="IPR046886">
    <property type="entry name" value="RsmE_MTase_dom"/>
</dbReference>
<dbReference type="InterPro" id="IPR029028">
    <property type="entry name" value="Alpha/beta_knot_MTases"/>
</dbReference>
<comment type="function">
    <text evidence="10 12">Specifically methylates the N3 position of the uracil ring of uridine 1498 (m3U1498) in 16S rRNA. Acts on the fully assembled 30S ribosomal subunit.</text>
</comment>
<dbReference type="CDD" id="cd18084">
    <property type="entry name" value="RsmE-like"/>
    <property type="match status" value="1"/>
</dbReference>
<keyword evidence="9 12" id="KW-0949">S-adenosyl-L-methionine</keyword>
<dbReference type="PIRSF" id="PIRSF015601">
    <property type="entry name" value="MTase_slr0722"/>
    <property type="match status" value="1"/>
</dbReference>
<comment type="similarity">
    <text evidence="2 12">Belongs to the RNA methyltransferase RsmE family.</text>
</comment>
<dbReference type="EMBL" id="CP080590">
    <property type="protein sequence ID" value="QYO77541.1"/>
    <property type="molecule type" value="Genomic_DNA"/>
</dbReference>
<keyword evidence="7 12" id="KW-0489">Methyltransferase</keyword>
<evidence type="ECO:0000313" key="16">
    <source>
        <dbReference type="Proteomes" id="UP000825799"/>
    </source>
</evidence>
<evidence type="ECO:0000256" key="4">
    <source>
        <dbReference type="ARBA" id="ARBA00013673"/>
    </source>
</evidence>
<dbReference type="InterPro" id="IPR006700">
    <property type="entry name" value="RsmE"/>
</dbReference>
<dbReference type="PANTHER" id="PTHR30027">
    <property type="entry name" value="RIBOSOMAL RNA SMALL SUBUNIT METHYLTRANSFERASE E"/>
    <property type="match status" value="1"/>
</dbReference>
<evidence type="ECO:0000256" key="8">
    <source>
        <dbReference type="ARBA" id="ARBA00022679"/>
    </source>
</evidence>
<keyword evidence="6 12" id="KW-0698">rRNA processing</keyword>
<dbReference type="GO" id="GO:0032259">
    <property type="term" value="P:methylation"/>
    <property type="evidence" value="ECO:0007669"/>
    <property type="project" value="UniProtKB-KW"/>
</dbReference>
<dbReference type="NCBIfam" id="TIGR00046">
    <property type="entry name" value="RsmE family RNA methyltransferase"/>
    <property type="match status" value="1"/>
</dbReference>
<reference evidence="15 16" key="1">
    <citation type="submission" date="2021-08" db="EMBL/GenBank/DDBJ databases">
        <title>Devosia salina sp. nov., isolated from the South China Sea sediment.</title>
        <authorList>
            <person name="Zhou Z."/>
        </authorList>
    </citation>
    <scope>NUCLEOTIDE SEQUENCE [LARGE SCALE GENOMIC DNA]</scope>
    <source>
        <strain evidence="15 16">SCS-3</strain>
    </source>
</reference>
<evidence type="ECO:0000256" key="10">
    <source>
        <dbReference type="ARBA" id="ARBA00025699"/>
    </source>
</evidence>
<gene>
    <name evidence="15" type="ORF">K1X15_02905</name>
</gene>
<protein>
    <recommendedName>
        <fullName evidence="4 12">Ribosomal RNA small subunit methyltransferase E</fullName>
        <ecNumber evidence="3 12">2.1.1.193</ecNumber>
    </recommendedName>
</protein>
<dbReference type="InterPro" id="IPR015947">
    <property type="entry name" value="PUA-like_sf"/>
</dbReference>
<comment type="catalytic activity">
    <reaction evidence="11 12">
        <text>uridine(1498) in 16S rRNA + S-adenosyl-L-methionine = N(3)-methyluridine(1498) in 16S rRNA + S-adenosyl-L-homocysteine + H(+)</text>
        <dbReference type="Rhea" id="RHEA:42920"/>
        <dbReference type="Rhea" id="RHEA-COMP:10283"/>
        <dbReference type="Rhea" id="RHEA-COMP:10284"/>
        <dbReference type="ChEBI" id="CHEBI:15378"/>
        <dbReference type="ChEBI" id="CHEBI:57856"/>
        <dbReference type="ChEBI" id="CHEBI:59789"/>
        <dbReference type="ChEBI" id="CHEBI:65315"/>
        <dbReference type="ChEBI" id="CHEBI:74502"/>
        <dbReference type="EC" id="2.1.1.193"/>
    </reaction>
</comment>
<evidence type="ECO:0000259" key="13">
    <source>
        <dbReference type="Pfam" id="PF04452"/>
    </source>
</evidence>
<evidence type="ECO:0000256" key="7">
    <source>
        <dbReference type="ARBA" id="ARBA00022603"/>
    </source>
</evidence>
<evidence type="ECO:0000313" key="15">
    <source>
        <dbReference type="EMBL" id="QYO77541.1"/>
    </source>
</evidence>
<dbReference type="EC" id="2.1.1.193" evidence="3 12"/>
<keyword evidence="16" id="KW-1185">Reference proteome</keyword>
<feature type="domain" description="Ribosomal RNA small subunit methyltransferase E methyltransferase" evidence="13">
    <location>
        <begin position="81"/>
        <end position="242"/>
    </location>
</feature>
<evidence type="ECO:0000256" key="11">
    <source>
        <dbReference type="ARBA" id="ARBA00047944"/>
    </source>
</evidence>
<dbReference type="InterPro" id="IPR029026">
    <property type="entry name" value="tRNA_m1G_MTases_N"/>
</dbReference>
<evidence type="ECO:0000256" key="1">
    <source>
        <dbReference type="ARBA" id="ARBA00004496"/>
    </source>
</evidence>
<dbReference type="NCBIfam" id="NF008696">
    <property type="entry name" value="PRK11713.3-5"/>
    <property type="match status" value="1"/>
</dbReference>